<feature type="domain" description="Phosphoribosyltransferase" evidence="6">
    <location>
        <begin position="14"/>
        <end position="166"/>
    </location>
</feature>
<dbReference type="PANTHER" id="PTHR11608:SF0">
    <property type="entry name" value="BIFUNCTIONAL PROTEIN PYRR"/>
    <property type="match status" value="1"/>
</dbReference>
<dbReference type="InterPro" id="IPR050137">
    <property type="entry name" value="PyrR_bifunctional"/>
</dbReference>
<dbReference type="AlphaFoldDB" id="C0XLV8"/>
<dbReference type="FunFam" id="3.40.50.2020:FF:000020">
    <property type="entry name" value="Bifunctional protein PyrR"/>
    <property type="match status" value="1"/>
</dbReference>
<keyword evidence="8" id="KW-1185">Reference proteome</keyword>
<evidence type="ECO:0000313" key="8">
    <source>
        <dbReference type="Proteomes" id="UP000003752"/>
    </source>
</evidence>
<dbReference type="Gene3D" id="3.40.50.2020">
    <property type="match status" value="1"/>
</dbReference>
<accession>C0XLV8</accession>
<keyword evidence="3 5" id="KW-0805">Transcription regulation</keyword>
<dbReference type="EC" id="2.4.2.9" evidence="5"/>
<gene>
    <name evidence="5 7" type="primary">pyrR</name>
    <name evidence="7" type="ORF">HMPREF0519_2219</name>
</gene>
<evidence type="ECO:0000256" key="2">
    <source>
        <dbReference type="ARBA" id="ARBA00022472"/>
    </source>
</evidence>
<keyword evidence="2 5" id="KW-0806">Transcription termination</keyword>
<dbReference type="InterPro" id="IPR023050">
    <property type="entry name" value="PyrR"/>
</dbReference>
<dbReference type="NCBIfam" id="NF003545">
    <property type="entry name" value="PRK05205.1-1"/>
    <property type="match status" value="1"/>
</dbReference>
<comment type="function">
    <text evidence="5">Also displays a weak uracil phosphoribosyltransferase activity which is not physiologically significant.</text>
</comment>
<feature type="short sequence motif" description="PRPP-binding" evidence="5">
    <location>
        <begin position="110"/>
        <end position="122"/>
    </location>
</feature>
<protein>
    <recommendedName>
        <fullName evidence="5">Bifunctional protein PyrR</fullName>
    </recommendedName>
    <domain>
        <recommendedName>
            <fullName evidence="5">Pyrimidine operon regulatory protein</fullName>
        </recommendedName>
    </domain>
    <domain>
        <recommendedName>
            <fullName evidence="5">Uracil phosphoribosyltransferase</fullName>
            <shortName evidence="5">UPRTase</shortName>
            <ecNumber evidence="5">2.4.2.9</ecNumber>
        </recommendedName>
    </domain>
</protein>
<dbReference type="NCBIfam" id="NF003549">
    <property type="entry name" value="PRK05205.1-5"/>
    <property type="match status" value="1"/>
</dbReference>
<evidence type="ECO:0000256" key="5">
    <source>
        <dbReference type="HAMAP-Rule" id="MF_01219"/>
    </source>
</evidence>
<comment type="similarity">
    <text evidence="1 5">Belongs to the purine/pyrimidine phosphoribosyltransferase family. PyrR subfamily.</text>
</comment>
<dbReference type="GO" id="GO:0004845">
    <property type="term" value="F:uracil phosphoribosyltransferase activity"/>
    <property type="evidence" value="ECO:0007669"/>
    <property type="project" value="UniProtKB-UniRule"/>
</dbReference>
<comment type="subunit">
    <text evidence="5">Homodimer and homohexamer; in equilibrium.</text>
</comment>
<dbReference type="HOGENOM" id="CLU_094234_2_1_9"/>
<dbReference type="Pfam" id="PF00156">
    <property type="entry name" value="Pribosyltran"/>
    <property type="match status" value="1"/>
</dbReference>
<proteinExistence type="inferred from homology"/>
<dbReference type="Proteomes" id="UP000003752">
    <property type="component" value="Unassembled WGS sequence"/>
</dbReference>
<evidence type="ECO:0000259" key="6">
    <source>
        <dbReference type="Pfam" id="PF00156"/>
    </source>
</evidence>
<dbReference type="HAMAP" id="MF_01219">
    <property type="entry name" value="PyrR"/>
    <property type="match status" value="1"/>
</dbReference>
<evidence type="ECO:0000256" key="3">
    <source>
        <dbReference type="ARBA" id="ARBA00023015"/>
    </source>
</evidence>
<keyword evidence="5" id="KW-0694">RNA-binding</keyword>
<sequence length="188" mass="21226">MKTELFKENLVMGKIILDKMAMQRALTRITYEIVEKNKGVEDLVLIGIKTRGIFLANRIADRLQQLENVTIPVGELDITNYRDDIEHDSTSSDVKMSNNKIDFSVEGKRVILVDDVLYTGRTVRAALSAVMDLGRPKSINLAVLVDRGHRELPIRADFVGKNIPSSQKEKIKVYVSEIDDKDAVELIK</sequence>
<comment type="function">
    <text evidence="5">Regulates transcriptional attenuation of the pyrimidine nucleotide (pyr) operon by binding in a uridine-dependent manner to specific sites on pyr mRNA. This disrupts an antiterminator hairpin in the RNA and favors formation of a downstream transcription terminator, leading to a reduced expression of downstream genes.</text>
</comment>
<keyword evidence="4 5" id="KW-0804">Transcription</keyword>
<evidence type="ECO:0000313" key="7">
    <source>
        <dbReference type="EMBL" id="EEI23632.1"/>
    </source>
</evidence>
<organism evidence="7 8">
    <name type="scientific">Lentilactobacillus hilgardii (strain ATCC 8290 / DSM 20176 / CCUG 30140 / JCM 1155 / KCTC 3500 / NBRC 15886 / NCIMB 8040 / NRRL B-1843 / 9)</name>
    <dbReference type="NCBI Taxonomy" id="1423757"/>
    <lineage>
        <taxon>Bacteria</taxon>
        <taxon>Bacillati</taxon>
        <taxon>Bacillota</taxon>
        <taxon>Bacilli</taxon>
        <taxon>Lactobacillales</taxon>
        <taxon>Lactobacillaceae</taxon>
        <taxon>Lentilactobacillus</taxon>
    </lineage>
</organism>
<dbReference type="InterPro" id="IPR000836">
    <property type="entry name" value="PRTase_dom"/>
</dbReference>
<dbReference type="GO" id="GO:0006353">
    <property type="term" value="P:DNA-templated transcription termination"/>
    <property type="evidence" value="ECO:0007669"/>
    <property type="project" value="UniProtKB-UniRule"/>
</dbReference>
<dbReference type="EMBL" id="ACGP01000185">
    <property type="protein sequence ID" value="EEI23632.1"/>
    <property type="molecule type" value="Genomic_DNA"/>
</dbReference>
<dbReference type="InterPro" id="IPR029057">
    <property type="entry name" value="PRTase-like"/>
</dbReference>
<dbReference type="SUPFAM" id="SSF53271">
    <property type="entry name" value="PRTase-like"/>
    <property type="match status" value="1"/>
</dbReference>
<comment type="caution">
    <text evidence="7">The sequence shown here is derived from an EMBL/GenBank/DDBJ whole genome shotgun (WGS) entry which is preliminary data.</text>
</comment>
<dbReference type="GO" id="GO:0003723">
    <property type="term" value="F:RNA binding"/>
    <property type="evidence" value="ECO:0007669"/>
    <property type="project" value="UniProtKB-UniRule"/>
</dbReference>
<comment type="catalytic activity">
    <reaction evidence="5">
        <text>UMP + diphosphate = 5-phospho-alpha-D-ribose 1-diphosphate + uracil</text>
        <dbReference type="Rhea" id="RHEA:13017"/>
        <dbReference type="ChEBI" id="CHEBI:17568"/>
        <dbReference type="ChEBI" id="CHEBI:33019"/>
        <dbReference type="ChEBI" id="CHEBI:57865"/>
        <dbReference type="ChEBI" id="CHEBI:58017"/>
        <dbReference type="EC" id="2.4.2.9"/>
    </reaction>
</comment>
<name>C0XLV8_LENH9</name>
<keyword evidence="5 7" id="KW-0328">Glycosyltransferase</keyword>
<dbReference type="NCBIfam" id="NF003548">
    <property type="entry name" value="PRK05205.1-4"/>
    <property type="match status" value="1"/>
</dbReference>
<evidence type="ECO:0000256" key="1">
    <source>
        <dbReference type="ARBA" id="ARBA00005565"/>
    </source>
</evidence>
<reference evidence="7 8" key="1">
    <citation type="submission" date="2009-01" db="EMBL/GenBank/DDBJ databases">
        <authorList>
            <person name="Qin X."/>
            <person name="Bachman B."/>
            <person name="Battles P."/>
            <person name="Bell A."/>
            <person name="Bess C."/>
            <person name="Bickham C."/>
            <person name="Chaboub L."/>
            <person name="Chen D."/>
            <person name="Coyle M."/>
            <person name="Deiros D.R."/>
            <person name="Dinh H."/>
            <person name="Forbes L."/>
            <person name="Fowler G."/>
            <person name="Francisco L."/>
            <person name="Fu Q."/>
            <person name="Gubbala S."/>
            <person name="Hale W."/>
            <person name="Han Y."/>
            <person name="Hemphill L."/>
            <person name="Highlander S.K."/>
            <person name="Hirani K."/>
            <person name="Hogues M."/>
            <person name="Jackson L."/>
            <person name="Jakkamsetti A."/>
            <person name="Javaid M."/>
            <person name="Jiang H."/>
            <person name="Korchina V."/>
            <person name="Kovar C."/>
            <person name="Lara F."/>
            <person name="Lee S."/>
            <person name="Mata R."/>
            <person name="Mathew T."/>
            <person name="Moen C."/>
            <person name="Morales K."/>
            <person name="Munidasa M."/>
            <person name="Nazareth L."/>
            <person name="Ngo R."/>
            <person name="Nguyen L."/>
            <person name="Okwuonu G."/>
            <person name="Ongeri F."/>
            <person name="Patil S."/>
            <person name="Petrosino J."/>
            <person name="Pham C."/>
            <person name="Pham P."/>
            <person name="Pu L.-L."/>
            <person name="Puazo M."/>
            <person name="Raj R."/>
            <person name="Reid J."/>
            <person name="Rouhana J."/>
            <person name="Saada N."/>
            <person name="Shang Y."/>
            <person name="Simmons D."/>
            <person name="Thornton R."/>
            <person name="Warren J."/>
            <person name="Weissenberger G."/>
            <person name="Zhang J."/>
            <person name="Zhang L."/>
            <person name="Zhou C."/>
            <person name="Zhu D."/>
            <person name="Muzny D."/>
            <person name="Worley K."/>
            <person name="Gibbs R."/>
        </authorList>
    </citation>
    <scope>NUCLEOTIDE SEQUENCE [LARGE SCALE GENOMIC DNA]</scope>
    <source>
        <strain evidence="8">ATCC 8290 / DSM 20176 / CCUG 30140 / JCM 1155 / KCTC 3500 / NBRC 15886 / NCIMB 8040 / NRRL B-1843 / 9</strain>
    </source>
</reference>
<dbReference type="CDD" id="cd06223">
    <property type="entry name" value="PRTases_typeI"/>
    <property type="match status" value="1"/>
</dbReference>
<dbReference type="PANTHER" id="PTHR11608">
    <property type="entry name" value="BIFUNCTIONAL PROTEIN PYRR"/>
    <property type="match status" value="1"/>
</dbReference>
<evidence type="ECO:0000256" key="4">
    <source>
        <dbReference type="ARBA" id="ARBA00023163"/>
    </source>
</evidence>
<keyword evidence="5 7" id="KW-0808">Transferase</keyword>